<organism evidence="2">
    <name type="scientific">Siphoviridae sp. ctOkv13</name>
    <dbReference type="NCBI Taxonomy" id="2826314"/>
    <lineage>
        <taxon>Viruses</taxon>
        <taxon>Duplodnaviria</taxon>
        <taxon>Heunggongvirae</taxon>
        <taxon>Uroviricota</taxon>
        <taxon>Caudoviricetes</taxon>
    </lineage>
</organism>
<proteinExistence type="predicted"/>
<sequence>MKQQDVDVVLTYNGEAFDRRLLNNRCEKLGIHYDYFNKDKFPGIDGYYNCVIEAKRRNLWGLKDKCGRKWNLGLIAECLGVKRDGAHDALVDVMMLKDIFFMVDPIIHPENWPDDSGKTGDKGVSLW</sequence>
<dbReference type="InterPro" id="IPR038720">
    <property type="entry name" value="YprB_RNase_H-like_dom"/>
</dbReference>
<name>A0A8S5M2W1_9CAUD</name>
<accession>A0A8S5M2W1</accession>
<dbReference type="InterPro" id="IPR012337">
    <property type="entry name" value="RNaseH-like_sf"/>
</dbReference>
<feature type="domain" description="YprB ribonuclease H-like" evidence="1">
    <location>
        <begin position="5"/>
        <end position="84"/>
    </location>
</feature>
<dbReference type="Gene3D" id="3.30.420.10">
    <property type="entry name" value="Ribonuclease H-like superfamily/Ribonuclease H"/>
    <property type="match status" value="1"/>
</dbReference>
<evidence type="ECO:0000313" key="2">
    <source>
        <dbReference type="EMBL" id="DAD76570.1"/>
    </source>
</evidence>
<dbReference type="GO" id="GO:0003676">
    <property type="term" value="F:nucleic acid binding"/>
    <property type="evidence" value="ECO:0007669"/>
    <property type="project" value="InterPro"/>
</dbReference>
<evidence type="ECO:0000259" key="1">
    <source>
        <dbReference type="Pfam" id="PF13482"/>
    </source>
</evidence>
<dbReference type="Pfam" id="PF13482">
    <property type="entry name" value="RNase_H_2"/>
    <property type="match status" value="1"/>
</dbReference>
<dbReference type="InterPro" id="IPR036397">
    <property type="entry name" value="RNaseH_sf"/>
</dbReference>
<reference evidence="2" key="1">
    <citation type="journal article" date="2021" name="Proc. Natl. Acad. Sci. U.S.A.">
        <title>A Catalog of Tens of Thousands of Viruses from Human Metagenomes Reveals Hidden Associations with Chronic Diseases.</title>
        <authorList>
            <person name="Tisza M.J."/>
            <person name="Buck C.B."/>
        </authorList>
    </citation>
    <scope>NUCLEOTIDE SEQUENCE</scope>
    <source>
        <strain evidence="2">CtOkv13</strain>
    </source>
</reference>
<dbReference type="SUPFAM" id="SSF53098">
    <property type="entry name" value="Ribonuclease H-like"/>
    <property type="match status" value="1"/>
</dbReference>
<dbReference type="EMBL" id="BK014805">
    <property type="protein sequence ID" value="DAD76570.1"/>
    <property type="molecule type" value="Genomic_DNA"/>
</dbReference>
<protein>
    <submittedName>
        <fullName evidence="2">DEDDh</fullName>
    </submittedName>
</protein>